<reference evidence="1" key="1">
    <citation type="journal article" date="2020" name="Stud. Mycol.">
        <title>101 Dothideomycetes genomes: a test case for predicting lifestyles and emergence of pathogens.</title>
        <authorList>
            <person name="Haridas S."/>
            <person name="Albert R."/>
            <person name="Binder M."/>
            <person name="Bloem J."/>
            <person name="Labutti K."/>
            <person name="Salamov A."/>
            <person name="Andreopoulos B."/>
            <person name="Baker S."/>
            <person name="Barry K."/>
            <person name="Bills G."/>
            <person name="Bluhm B."/>
            <person name="Cannon C."/>
            <person name="Castanera R."/>
            <person name="Culley D."/>
            <person name="Daum C."/>
            <person name="Ezra D."/>
            <person name="Gonzalez J."/>
            <person name="Henrissat B."/>
            <person name="Kuo A."/>
            <person name="Liang C."/>
            <person name="Lipzen A."/>
            <person name="Lutzoni F."/>
            <person name="Magnuson J."/>
            <person name="Mondo S."/>
            <person name="Nolan M."/>
            <person name="Ohm R."/>
            <person name="Pangilinan J."/>
            <person name="Park H.-J."/>
            <person name="Ramirez L."/>
            <person name="Alfaro M."/>
            <person name="Sun H."/>
            <person name="Tritt A."/>
            <person name="Yoshinaga Y."/>
            <person name="Zwiers L.-H."/>
            <person name="Turgeon B."/>
            <person name="Goodwin S."/>
            <person name="Spatafora J."/>
            <person name="Crous P."/>
            <person name="Grigoriev I."/>
        </authorList>
    </citation>
    <scope>NUCLEOTIDE SEQUENCE</scope>
    <source>
        <strain evidence="1">CBS 107.79</strain>
    </source>
</reference>
<dbReference type="EMBL" id="ML976782">
    <property type="protein sequence ID" value="KAF1964558.1"/>
    <property type="molecule type" value="Genomic_DNA"/>
</dbReference>
<accession>A0A6A5UIE5</accession>
<dbReference type="AlphaFoldDB" id="A0A6A5UIE5"/>
<protein>
    <submittedName>
        <fullName evidence="1">Uncharacterized protein</fullName>
    </submittedName>
</protein>
<evidence type="ECO:0000313" key="1">
    <source>
        <dbReference type="EMBL" id="KAF1964558.1"/>
    </source>
</evidence>
<organism evidence="1 2">
    <name type="scientific">Bimuria novae-zelandiae CBS 107.79</name>
    <dbReference type="NCBI Taxonomy" id="1447943"/>
    <lineage>
        <taxon>Eukaryota</taxon>
        <taxon>Fungi</taxon>
        <taxon>Dikarya</taxon>
        <taxon>Ascomycota</taxon>
        <taxon>Pezizomycotina</taxon>
        <taxon>Dothideomycetes</taxon>
        <taxon>Pleosporomycetidae</taxon>
        <taxon>Pleosporales</taxon>
        <taxon>Massarineae</taxon>
        <taxon>Didymosphaeriaceae</taxon>
        <taxon>Bimuria</taxon>
    </lineage>
</organism>
<dbReference type="Proteomes" id="UP000800036">
    <property type="component" value="Unassembled WGS sequence"/>
</dbReference>
<name>A0A6A5UIE5_9PLEO</name>
<proteinExistence type="predicted"/>
<keyword evidence="2" id="KW-1185">Reference proteome</keyword>
<gene>
    <name evidence="1" type="ORF">BU23DRAFT_561817</name>
</gene>
<sequence>MSLFNKLPSPIADASDLEAYKGAFGKWNADYERGFLCVVSDAHIRFTRFAMSNLLDYAKRLQYPPSPTVAEFNHEEGMSAHIGGMPYNHSIETQPAIKTTFSSLTGPQKDKVERRLTLEQGISALANTPQDTRKAIMAAVTVPCLQEKPKNRIGAHAYKEAETTDWQEPHFRLWSNIFKDDTWLNLAVQMGCHPALISPELDDQTPLWIVLFVWDITGDLRYSFEGSLRNYQKLGYRVYMFGHLTVQVCGLDNECDVIRDSSSKLFMNHEELGGITTKYCFWTDPTRGVDVVKPGSIIGVGGQITRLQDTVPIAAINLHPLPGRPPIQFRVLSDDYKNRQLVPGFDDPASKDLYGAPLPRTWLFRETNTNQPAA</sequence>
<dbReference type="OrthoDB" id="3757973at2759"/>
<evidence type="ECO:0000313" key="2">
    <source>
        <dbReference type="Proteomes" id="UP000800036"/>
    </source>
</evidence>